<dbReference type="Pfam" id="PF13580">
    <property type="entry name" value="SIS_2"/>
    <property type="match status" value="1"/>
</dbReference>
<gene>
    <name evidence="2" type="ORF">ASILVAE211_16455</name>
</gene>
<protein>
    <submittedName>
        <fullName evidence="2">Sugar isomerase domain-containing protein</fullName>
    </submittedName>
</protein>
<accession>A0A963YUR7</accession>
<dbReference type="Proteomes" id="UP000708298">
    <property type="component" value="Unassembled WGS sequence"/>
</dbReference>
<proteinExistence type="predicted"/>
<dbReference type="SUPFAM" id="SSF53697">
    <property type="entry name" value="SIS domain"/>
    <property type="match status" value="1"/>
</dbReference>
<dbReference type="RefSeq" id="WP_227322444.1">
    <property type="nucleotide sequence ID" value="NZ_JAESVB010000008.1"/>
</dbReference>
<dbReference type="InterPro" id="IPR046348">
    <property type="entry name" value="SIS_dom_sf"/>
</dbReference>
<evidence type="ECO:0000259" key="1">
    <source>
        <dbReference type="PROSITE" id="PS51464"/>
    </source>
</evidence>
<dbReference type="AlphaFoldDB" id="A0A963YUR7"/>
<keyword evidence="3" id="KW-1185">Reference proteome</keyword>
<reference evidence="2" key="1">
    <citation type="journal article" date="2021" name="Microorganisms">
        <title>Acidisoma silvae sp. nov. and Acidisomacellulosilytica sp. nov., Two Acidophilic Bacteria Isolated from Decaying Wood, Hydrolyzing Cellulose and Producing Poly-3-hydroxybutyrate.</title>
        <authorList>
            <person name="Mieszkin S."/>
            <person name="Pouder E."/>
            <person name="Uroz S."/>
            <person name="Simon-Colin C."/>
            <person name="Alain K."/>
        </authorList>
    </citation>
    <scope>NUCLEOTIDE SEQUENCE</scope>
    <source>
        <strain evidence="2">HW T2.11</strain>
    </source>
</reference>
<comment type="caution">
    <text evidence="2">The sequence shown here is derived from an EMBL/GenBank/DDBJ whole genome shotgun (WGS) entry which is preliminary data.</text>
</comment>
<keyword evidence="2" id="KW-0413">Isomerase</keyword>
<dbReference type="Gene3D" id="3.40.50.10490">
    <property type="entry name" value="Glucose-6-phosphate isomerase like protein, domain 1"/>
    <property type="match status" value="1"/>
</dbReference>
<dbReference type="InterPro" id="IPR050099">
    <property type="entry name" value="SIS_GmhA/DiaA_subfam"/>
</dbReference>
<reference evidence="2" key="2">
    <citation type="submission" date="2021-01" db="EMBL/GenBank/DDBJ databases">
        <authorList>
            <person name="Mieszkin S."/>
            <person name="Pouder E."/>
            <person name="Alain K."/>
        </authorList>
    </citation>
    <scope>NUCLEOTIDE SEQUENCE</scope>
    <source>
        <strain evidence="2">HW T2.11</strain>
    </source>
</reference>
<dbReference type="PANTHER" id="PTHR30390:SF7">
    <property type="entry name" value="PHOSPHOHEPTOSE ISOMERASE"/>
    <property type="match status" value="1"/>
</dbReference>
<dbReference type="GO" id="GO:1901135">
    <property type="term" value="P:carbohydrate derivative metabolic process"/>
    <property type="evidence" value="ECO:0007669"/>
    <property type="project" value="InterPro"/>
</dbReference>
<dbReference type="InterPro" id="IPR001347">
    <property type="entry name" value="SIS_dom"/>
</dbReference>
<dbReference type="EMBL" id="JAESVB010000008">
    <property type="protein sequence ID" value="MCB8876785.1"/>
    <property type="molecule type" value="Genomic_DNA"/>
</dbReference>
<dbReference type="NCBIfam" id="NF002805">
    <property type="entry name" value="PRK02947.1"/>
    <property type="match status" value="1"/>
</dbReference>
<name>A0A963YUR7_9PROT</name>
<dbReference type="PANTHER" id="PTHR30390">
    <property type="entry name" value="SEDOHEPTULOSE 7-PHOSPHATE ISOMERASE / DNAA INITIATOR-ASSOCIATING FACTOR FOR REPLICATION INITIATION"/>
    <property type="match status" value="1"/>
</dbReference>
<dbReference type="GO" id="GO:0097367">
    <property type="term" value="F:carbohydrate derivative binding"/>
    <property type="evidence" value="ECO:0007669"/>
    <property type="project" value="InterPro"/>
</dbReference>
<organism evidence="2 3">
    <name type="scientific">Acidisoma silvae</name>
    <dbReference type="NCBI Taxonomy" id="2802396"/>
    <lineage>
        <taxon>Bacteria</taxon>
        <taxon>Pseudomonadati</taxon>
        <taxon>Pseudomonadota</taxon>
        <taxon>Alphaproteobacteria</taxon>
        <taxon>Acetobacterales</taxon>
        <taxon>Acidocellaceae</taxon>
        <taxon>Acidisoma</taxon>
    </lineage>
</organism>
<evidence type="ECO:0000313" key="2">
    <source>
        <dbReference type="EMBL" id="MCB8876785.1"/>
    </source>
</evidence>
<dbReference type="PROSITE" id="PS51464">
    <property type="entry name" value="SIS"/>
    <property type="match status" value="1"/>
</dbReference>
<evidence type="ECO:0000313" key="3">
    <source>
        <dbReference type="Proteomes" id="UP000708298"/>
    </source>
</evidence>
<feature type="domain" description="SIS" evidence="1">
    <location>
        <begin position="34"/>
        <end position="214"/>
    </location>
</feature>
<sequence length="243" mass="24929">MTQAALSYLALAADALAKLHDGQEQVFEAAAKAVTEALMADKLIYLFGTGHSHMLAEEGHYRAGGIAAVVPVLAPVLMLHDGAVDSTKRERETGLAADVLARYPIAAGDVLVIFSNSGVNAVPVEAAAYGRAQGAVVVAVTSAAYSQAAAAGRARLYDIADIAIDNRTVPGDAGFQAAEGQPAVGPLSTVIGAAILNALLAEAVARMAAAGKEAPIYVSANMPGAKERNAMLVARYQARNQHL</sequence>
<dbReference type="GO" id="GO:0016853">
    <property type="term" value="F:isomerase activity"/>
    <property type="evidence" value="ECO:0007669"/>
    <property type="project" value="UniProtKB-KW"/>
</dbReference>